<organism evidence="2 3">
    <name type="scientific">Oryza sativa subsp. japonica</name>
    <name type="common">Rice</name>
    <dbReference type="NCBI Taxonomy" id="39947"/>
    <lineage>
        <taxon>Eukaryota</taxon>
        <taxon>Viridiplantae</taxon>
        <taxon>Streptophyta</taxon>
        <taxon>Embryophyta</taxon>
        <taxon>Tracheophyta</taxon>
        <taxon>Spermatophyta</taxon>
        <taxon>Magnoliopsida</taxon>
        <taxon>Liliopsida</taxon>
        <taxon>Poales</taxon>
        <taxon>Poaceae</taxon>
        <taxon>BOP clade</taxon>
        <taxon>Oryzoideae</taxon>
        <taxon>Oryzeae</taxon>
        <taxon>Oryzinae</taxon>
        <taxon>Oryza</taxon>
        <taxon>Oryza sativa</taxon>
    </lineage>
</organism>
<reference evidence="2 3" key="3">
    <citation type="journal article" date="2013" name="Rice">
        <title>Improvement of the Oryza sativa Nipponbare reference genome using next generation sequence and optical map data.</title>
        <authorList>
            <person name="Kawahara Y."/>
            <person name="de la Bastide M."/>
            <person name="Hamilton J.P."/>
            <person name="Kanamori H."/>
            <person name="McCombie W.R."/>
            <person name="Ouyang S."/>
            <person name="Schwartz D.C."/>
            <person name="Tanaka T."/>
            <person name="Wu J."/>
            <person name="Zhou S."/>
            <person name="Childs K.L."/>
            <person name="Davidson R.M."/>
            <person name="Lin H."/>
            <person name="Quesada-Ocampo L."/>
            <person name="Vaillancourt B."/>
            <person name="Sakai H."/>
            <person name="Lee S.S."/>
            <person name="Kim J."/>
            <person name="Numa H."/>
            <person name="Itoh T."/>
            <person name="Buell C.R."/>
            <person name="Matsumoto T."/>
        </authorList>
    </citation>
    <scope>NUCLEOTIDE SEQUENCE [LARGE SCALE GENOMIC DNA]</scope>
    <source>
        <strain evidence="3">cv. Nipponbare</strain>
    </source>
</reference>
<dbReference type="InParanoid" id="A0A0N7KPU3"/>
<feature type="region of interest" description="Disordered" evidence="1">
    <location>
        <begin position="134"/>
        <end position="210"/>
    </location>
</feature>
<sequence length="210" mass="21976">MCHDGLSLLSTMPSRATTVSRRHRARLHTKLTSTHRDSLLPSPTAPPRAASTSVPPHAHPALTTARSSQGALDLAAAIAAAIANLTPAAPHLLPSTSVPGSRSGDVRRSGEVTRSWLTVAASVHAARPPSLVSSFPASTSGRRRCPCTSLHTPPPPVRPPSTPLPPIRQPPHRRCSGRPPPLGPPTPDLGWLPPPSSQAAGFAGHSLKWR</sequence>
<dbReference type="Proteomes" id="UP000059680">
    <property type="component" value="Chromosome 8"/>
</dbReference>
<feature type="compositionally biased region" description="Pro residues" evidence="1">
    <location>
        <begin position="178"/>
        <end position="196"/>
    </location>
</feature>
<feature type="compositionally biased region" description="Pro residues" evidence="1">
    <location>
        <begin position="152"/>
        <end position="169"/>
    </location>
</feature>
<accession>A0A0N7KPU3</accession>
<dbReference type="AlphaFoldDB" id="A0A0N7KPU3"/>
<feature type="compositionally biased region" description="Basic residues" evidence="1">
    <location>
        <begin position="20"/>
        <end position="29"/>
    </location>
</feature>
<evidence type="ECO:0000313" key="2">
    <source>
        <dbReference type="EMBL" id="BAT05378.1"/>
    </source>
</evidence>
<feature type="compositionally biased region" description="Low complexity" evidence="1">
    <location>
        <begin position="47"/>
        <end position="56"/>
    </location>
</feature>
<dbReference type="EMBL" id="AP014964">
    <property type="protein sequence ID" value="BAT05378.1"/>
    <property type="molecule type" value="Genomic_DNA"/>
</dbReference>
<reference evidence="3" key="1">
    <citation type="journal article" date="2005" name="Nature">
        <title>The map-based sequence of the rice genome.</title>
        <authorList>
            <consortium name="International rice genome sequencing project (IRGSP)"/>
            <person name="Matsumoto T."/>
            <person name="Wu J."/>
            <person name="Kanamori H."/>
            <person name="Katayose Y."/>
            <person name="Fujisawa M."/>
            <person name="Namiki N."/>
            <person name="Mizuno H."/>
            <person name="Yamamoto K."/>
            <person name="Antonio B.A."/>
            <person name="Baba T."/>
            <person name="Sakata K."/>
            <person name="Nagamura Y."/>
            <person name="Aoki H."/>
            <person name="Arikawa K."/>
            <person name="Arita K."/>
            <person name="Bito T."/>
            <person name="Chiden Y."/>
            <person name="Fujitsuka N."/>
            <person name="Fukunaka R."/>
            <person name="Hamada M."/>
            <person name="Harada C."/>
            <person name="Hayashi A."/>
            <person name="Hijishita S."/>
            <person name="Honda M."/>
            <person name="Hosokawa S."/>
            <person name="Ichikawa Y."/>
            <person name="Idonuma A."/>
            <person name="Iijima M."/>
            <person name="Ikeda M."/>
            <person name="Ikeno M."/>
            <person name="Ito K."/>
            <person name="Ito S."/>
            <person name="Ito T."/>
            <person name="Ito Y."/>
            <person name="Ito Y."/>
            <person name="Iwabuchi A."/>
            <person name="Kamiya K."/>
            <person name="Karasawa W."/>
            <person name="Kurita K."/>
            <person name="Katagiri S."/>
            <person name="Kikuta A."/>
            <person name="Kobayashi H."/>
            <person name="Kobayashi N."/>
            <person name="Machita K."/>
            <person name="Maehara T."/>
            <person name="Masukawa M."/>
            <person name="Mizubayashi T."/>
            <person name="Mukai Y."/>
            <person name="Nagasaki H."/>
            <person name="Nagata Y."/>
            <person name="Naito S."/>
            <person name="Nakashima M."/>
            <person name="Nakama Y."/>
            <person name="Nakamichi Y."/>
            <person name="Nakamura M."/>
            <person name="Meguro A."/>
            <person name="Negishi M."/>
            <person name="Ohta I."/>
            <person name="Ohta T."/>
            <person name="Okamoto M."/>
            <person name="Ono N."/>
            <person name="Saji S."/>
            <person name="Sakaguchi M."/>
            <person name="Sakai K."/>
            <person name="Shibata M."/>
            <person name="Shimokawa T."/>
            <person name="Song J."/>
            <person name="Takazaki Y."/>
            <person name="Terasawa K."/>
            <person name="Tsugane M."/>
            <person name="Tsuji K."/>
            <person name="Ueda S."/>
            <person name="Waki K."/>
            <person name="Yamagata H."/>
            <person name="Yamamoto M."/>
            <person name="Yamamoto S."/>
            <person name="Yamane H."/>
            <person name="Yoshiki S."/>
            <person name="Yoshihara R."/>
            <person name="Yukawa K."/>
            <person name="Zhong H."/>
            <person name="Yano M."/>
            <person name="Yuan Q."/>
            <person name="Ouyang S."/>
            <person name="Liu J."/>
            <person name="Jones K.M."/>
            <person name="Gansberger K."/>
            <person name="Moffat K."/>
            <person name="Hill J."/>
            <person name="Bera J."/>
            <person name="Fadrosh D."/>
            <person name="Jin S."/>
            <person name="Johri S."/>
            <person name="Kim M."/>
            <person name="Overton L."/>
            <person name="Reardon M."/>
            <person name="Tsitrin T."/>
            <person name="Vuong H."/>
            <person name="Weaver B."/>
            <person name="Ciecko A."/>
            <person name="Tallon L."/>
            <person name="Jackson J."/>
            <person name="Pai G."/>
            <person name="Aken S.V."/>
            <person name="Utterback T."/>
            <person name="Reidmuller S."/>
            <person name="Feldblyum T."/>
            <person name="Hsiao J."/>
            <person name="Zismann V."/>
            <person name="Iobst S."/>
            <person name="de Vazeille A.R."/>
            <person name="Buell C.R."/>
            <person name="Ying K."/>
            <person name="Li Y."/>
            <person name="Lu T."/>
            <person name="Huang Y."/>
            <person name="Zhao Q."/>
            <person name="Feng Q."/>
            <person name="Zhang L."/>
            <person name="Zhu J."/>
            <person name="Weng Q."/>
            <person name="Mu J."/>
            <person name="Lu Y."/>
            <person name="Fan D."/>
            <person name="Liu Y."/>
            <person name="Guan J."/>
            <person name="Zhang Y."/>
            <person name="Yu S."/>
            <person name="Liu X."/>
            <person name="Zhang Y."/>
            <person name="Hong G."/>
            <person name="Han B."/>
            <person name="Choisne N."/>
            <person name="Demange N."/>
            <person name="Orjeda G."/>
            <person name="Samain S."/>
            <person name="Cattolico L."/>
            <person name="Pelletier E."/>
            <person name="Couloux A."/>
            <person name="Segurens B."/>
            <person name="Wincker P."/>
            <person name="D'Hont A."/>
            <person name="Scarpelli C."/>
            <person name="Weissenbach J."/>
            <person name="Salanoubat M."/>
            <person name="Quetier F."/>
            <person name="Yu Y."/>
            <person name="Kim H.R."/>
            <person name="Rambo T."/>
            <person name="Currie J."/>
            <person name="Collura K."/>
            <person name="Luo M."/>
            <person name="Yang T."/>
            <person name="Ammiraju J.S.S."/>
            <person name="Engler F."/>
            <person name="Soderlund C."/>
            <person name="Wing R.A."/>
            <person name="Palmer L.E."/>
            <person name="de la Bastide M."/>
            <person name="Spiegel L."/>
            <person name="Nascimento L."/>
            <person name="Zutavern T."/>
            <person name="O'Shaughnessy A."/>
            <person name="Dike S."/>
            <person name="Dedhia N."/>
            <person name="Preston R."/>
            <person name="Balija V."/>
            <person name="McCombie W.R."/>
            <person name="Chow T."/>
            <person name="Chen H."/>
            <person name="Chung M."/>
            <person name="Chen C."/>
            <person name="Shaw J."/>
            <person name="Wu H."/>
            <person name="Hsiao K."/>
            <person name="Chao Y."/>
            <person name="Chu M."/>
            <person name="Cheng C."/>
            <person name="Hour A."/>
            <person name="Lee P."/>
            <person name="Lin S."/>
            <person name="Lin Y."/>
            <person name="Liou J."/>
            <person name="Liu S."/>
            <person name="Hsing Y."/>
            <person name="Raghuvanshi S."/>
            <person name="Mohanty A."/>
            <person name="Bharti A.K."/>
            <person name="Gaur A."/>
            <person name="Gupta V."/>
            <person name="Kumar D."/>
            <person name="Ravi V."/>
            <person name="Vij S."/>
            <person name="Kapur A."/>
            <person name="Khurana P."/>
            <person name="Khurana P."/>
            <person name="Khurana J.P."/>
            <person name="Tyagi A.K."/>
            <person name="Gaikwad K."/>
            <person name="Singh A."/>
            <person name="Dalal V."/>
            <person name="Srivastava S."/>
            <person name="Dixit A."/>
            <person name="Pal A.K."/>
            <person name="Ghazi I.A."/>
            <person name="Yadav M."/>
            <person name="Pandit A."/>
            <person name="Bhargava A."/>
            <person name="Sureshbabu K."/>
            <person name="Batra K."/>
            <person name="Sharma T.R."/>
            <person name="Mohapatra T."/>
            <person name="Singh N.K."/>
            <person name="Messing J."/>
            <person name="Nelson A.B."/>
            <person name="Fuks G."/>
            <person name="Kavchok S."/>
            <person name="Keizer G."/>
            <person name="Linton E."/>
            <person name="Llaca V."/>
            <person name="Song R."/>
            <person name="Tanyolac B."/>
            <person name="Young S."/>
            <person name="Ho-Il K."/>
            <person name="Hahn J.H."/>
            <person name="Sangsakoo G."/>
            <person name="Vanavichit A."/>
            <person name="de Mattos Luiz.A.T."/>
            <person name="Zimmer P.D."/>
            <person name="Malone G."/>
            <person name="Dellagostin O."/>
            <person name="de Oliveira A.C."/>
            <person name="Bevan M."/>
            <person name="Bancroft I."/>
            <person name="Minx P."/>
            <person name="Cordum H."/>
            <person name="Wilson R."/>
            <person name="Cheng Z."/>
            <person name="Jin W."/>
            <person name="Jiang J."/>
            <person name="Leong S.A."/>
            <person name="Iwama H."/>
            <person name="Gojobori T."/>
            <person name="Itoh T."/>
            <person name="Niimura Y."/>
            <person name="Fujii Y."/>
            <person name="Habara T."/>
            <person name="Sakai H."/>
            <person name="Sato Y."/>
            <person name="Wilson G."/>
            <person name="Kumar K."/>
            <person name="McCouch S."/>
            <person name="Juretic N."/>
            <person name="Hoen D."/>
            <person name="Wright S."/>
            <person name="Bruskiewich R."/>
            <person name="Bureau T."/>
            <person name="Miyao A."/>
            <person name="Hirochika H."/>
            <person name="Nishikawa T."/>
            <person name="Kadowaki K."/>
            <person name="Sugiura M."/>
            <person name="Burr B."/>
            <person name="Sasaki T."/>
        </authorList>
    </citation>
    <scope>NUCLEOTIDE SEQUENCE [LARGE SCALE GENOMIC DNA]</scope>
    <source>
        <strain evidence="3">cv. Nipponbare</strain>
    </source>
</reference>
<keyword evidence="3" id="KW-1185">Reference proteome</keyword>
<name>A0A0N7KPU3_ORYSJ</name>
<protein>
    <submittedName>
        <fullName evidence="2">Os08g0407700 protein</fullName>
    </submittedName>
</protein>
<proteinExistence type="predicted"/>
<gene>
    <name evidence="2" type="ordered locus">Os08g0407700</name>
    <name evidence="2" type="ORF">OSNPB_080407700</name>
</gene>
<feature type="compositionally biased region" description="Polar residues" evidence="1">
    <location>
        <begin position="8"/>
        <end position="19"/>
    </location>
</feature>
<evidence type="ECO:0000256" key="1">
    <source>
        <dbReference type="SAM" id="MobiDB-lite"/>
    </source>
</evidence>
<dbReference type="PaxDb" id="39947-A0A0N7KPU3"/>
<evidence type="ECO:0000313" key="3">
    <source>
        <dbReference type="Proteomes" id="UP000059680"/>
    </source>
</evidence>
<reference evidence="2 3" key="2">
    <citation type="journal article" date="2013" name="Plant Cell Physiol.">
        <title>Rice Annotation Project Database (RAP-DB): an integrative and interactive database for rice genomics.</title>
        <authorList>
            <person name="Sakai H."/>
            <person name="Lee S.S."/>
            <person name="Tanaka T."/>
            <person name="Numa H."/>
            <person name="Kim J."/>
            <person name="Kawahara Y."/>
            <person name="Wakimoto H."/>
            <person name="Yang C.C."/>
            <person name="Iwamoto M."/>
            <person name="Abe T."/>
            <person name="Yamada Y."/>
            <person name="Muto A."/>
            <person name="Inokuchi H."/>
            <person name="Ikemura T."/>
            <person name="Matsumoto T."/>
            <person name="Sasaki T."/>
            <person name="Itoh T."/>
        </authorList>
    </citation>
    <scope>NUCLEOTIDE SEQUENCE [LARGE SCALE GENOMIC DNA]</scope>
    <source>
        <strain evidence="3">cv. Nipponbare</strain>
    </source>
</reference>
<feature type="region of interest" description="Disordered" evidence="1">
    <location>
        <begin position="1"/>
        <end position="66"/>
    </location>
</feature>